<dbReference type="InterPro" id="IPR036188">
    <property type="entry name" value="FAD/NAD-bd_sf"/>
</dbReference>
<dbReference type="EMBL" id="JACHMH010000001">
    <property type="protein sequence ID" value="MBB4678667.1"/>
    <property type="molecule type" value="Genomic_DNA"/>
</dbReference>
<protein>
    <submittedName>
        <fullName evidence="5">2-polyprenyl-6-methoxyphenol hydroxylase-like FAD-dependent oxidoreductase</fullName>
    </submittedName>
</protein>
<dbReference type="Pfam" id="PF01494">
    <property type="entry name" value="FAD_binding_3"/>
    <property type="match status" value="1"/>
</dbReference>
<dbReference type="PANTHER" id="PTHR43004">
    <property type="entry name" value="TRK SYSTEM POTASSIUM UPTAKE PROTEIN"/>
    <property type="match status" value="1"/>
</dbReference>
<evidence type="ECO:0000256" key="1">
    <source>
        <dbReference type="ARBA" id="ARBA00001974"/>
    </source>
</evidence>
<dbReference type="GO" id="GO:0071949">
    <property type="term" value="F:FAD binding"/>
    <property type="evidence" value="ECO:0007669"/>
    <property type="project" value="InterPro"/>
</dbReference>
<sequence>MGLLIIVLVTLTALLLRRLWAKLTRTPLPVVTARPGRTGAVRRFLDGLGKAKQPPRTAPVLTAPEVDRWRRAAESARRPRQPQSTVDCEVLVVGAGPSGLMTAALLLRQGVKVRIVDTNAGPATESRAFAVQARTIELFHSLGLAEELSRRGVVTTGIRFHIKGREVGGLDFDRSKAAGTPYQHILMAPQAEVEELLLHDLARHGLTVERGTRLDSLTQTGAEVTAHLIRDGHPEPELAISCRYLIGADGAHSAVRKGLGLAFDGDRYAQRYLLADCRVEWPFDHAHFRVFMNRERIGLFLPLHGATTSRVMTTDLSTEDGARGPLSLAHLQEELRAAMGVPVTLSDPVWTSRYQAHLRQVADYRLGRCFLVGDAAHIHSPAGGQGLNTGLQDAANLAWKLAAVLRTGADPALLESYSRERHPVGVQVLKFSDRLYKFAAGLRGRRARLRDAVGPFLLGRMSAAPLPHRKSFARISQLGLAYPPSAYNVNELLYSLKGPLAGTRAPDARINQGRQLFDLLRDYRLRVVALSRVHLTEPEIAAHTAQLRSIADFGGGLATHLIGRVAGRRDDRVEQADNVQVFEHYGLTEPDSQALYVIRPDGHIAWRMDTIDYDACRRFLATLHGGIAACEDYRQDQAA</sequence>
<dbReference type="RefSeq" id="WP_185004512.1">
    <property type="nucleotide sequence ID" value="NZ_BAAAUI010000010.1"/>
</dbReference>
<keyword evidence="6" id="KW-1185">Reference proteome</keyword>
<proteinExistence type="predicted"/>
<dbReference type="GO" id="GO:0016709">
    <property type="term" value="F:oxidoreductase activity, acting on paired donors, with incorporation or reduction of molecular oxygen, NAD(P)H as one donor, and incorporation of one atom of oxygen"/>
    <property type="evidence" value="ECO:0007669"/>
    <property type="project" value="UniProtKB-ARBA"/>
</dbReference>
<reference evidence="5 6" key="1">
    <citation type="submission" date="2020-08" db="EMBL/GenBank/DDBJ databases">
        <title>Sequencing the genomes of 1000 actinobacteria strains.</title>
        <authorList>
            <person name="Klenk H.-P."/>
        </authorList>
    </citation>
    <scope>NUCLEOTIDE SEQUENCE [LARGE SCALE GENOMIC DNA]</scope>
    <source>
        <strain evidence="5 6">DSM 44230</strain>
    </source>
</reference>
<dbReference type="InterPro" id="IPR050641">
    <property type="entry name" value="RIFMO-like"/>
</dbReference>
<feature type="domain" description="FAD-binding" evidence="4">
    <location>
        <begin position="87"/>
        <end position="432"/>
    </location>
</feature>
<dbReference type="Proteomes" id="UP000533598">
    <property type="component" value="Unassembled WGS sequence"/>
</dbReference>
<dbReference type="PRINTS" id="PR00420">
    <property type="entry name" value="RNGMNOXGNASE"/>
</dbReference>
<dbReference type="PANTHER" id="PTHR43004:SF19">
    <property type="entry name" value="BINDING MONOOXYGENASE, PUTATIVE (JCVI)-RELATED"/>
    <property type="match status" value="1"/>
</dbReference>
<dbReference type="Gene3D" id="3.30.70.2450">
    <property type="match status" value="1"/>
</dbReference>
<keyword evidence="3" id="KW-0274">FAD</keyword>
<comment type="cofactor">
    <cofactor evidence="1">
        <name>FAD</name>
        <dbReference type="ChEBI" id="CHEBI:57692"/>
    </cofactor>
</comment>
<comment type="caution">
    <text evidence="5">The sequence shown here is derived from an EMBL/GenBank/DDBJ whole genome shotgun (WGS) entry which is preliminary data.</text>
</comment>
<keyword evidence="2" id="KW-0285">Flavoprotein</keyword>
<dbReference type="InterPro" id="IPR002938">
    <property type="entry name" value="FAD-bd"/>
</dbReference>
<name>A0A7W7FUW9_9PSEU</name>
<accession>A0A7W7FUW9</accession>
<dbReference type="Gene3D" id="3.50.50.60">
    <property type="entry name" value="FAD/NAD(P)-binding domain"/>
    <property type="match status" value="1"/>
</dbReference>
<evidence type="ECO:0000256" key="2">
    <source>
        <dbReference type="ARBA" id="ARBA00022630"/>
    </source>
</evidence>
<evidence type="ECO:0000313" key="5">
    <source>
        <dbReference type="EMBL" id="MBB4678667.1"/>
    </source>
</evidence>
<gene>
    <name evidence="5" type="ORF">HNR67_004785</name>
</gene>
<dbReference type="Gene3D" id="3.40.30.120">
    <property type="match status" value="1"/>
</dbReference>
<evidence type="ECO:0000313" key="6">
    <source>
        <dbReference type="Proteomes" id="UP000533598"/>
    </source>
</evidence>
<organism evidence="5 6">
    <name type="scientific">Crossiella cryophila</name>
    <dbReference type="NCBI Taxonomy" id="43355"/>
    <lineage>
        <taxon>Bacteria</taxon>
        <taxon>Bacillati</taxon>
        <taxon>Actinomycetota</taxon>
        <taxon>Actinomycetes</taxon>
        <taxon>Pseudonocardiales</taxon>
        <taxon>Pseudonocardiaceae</taxon>
        <taxon>Crossiella</taxon>
    </lineage>
</organism>
<evidence type="ECO:0000259" key="4">
    <source>
        <dbReference type="Pfam" id="PF01494"/>
    </source>
</evidence>
<dbReference type="AlphaFoldDB" id="A0A7W7FUW9"/>
<evidence type="ECO:0000256" key="3">
    <source>
        <dbReference type="ARBA" id="ARBA00022827"/>
    </source>
</evidence>
<dbReference type="SUPFAM" id="SSF51905">
    <property type="entry name" value="FAD/NAD(P)-binding domain"/>
    <property type="match status" value="1"/>
</dbReference>